<evidence type="ECO:0000313" key="13">
    <source>
        <dbReference type="Proteomes" id="UP000076394"/>
    </source>
</evidence>
<dbReference type="PANTHER" id="PTHR42827:SF1">
    <property type="entry name" value="IRON-SULFUR CLUSTER-BINDING PROTEIN"/>
    <property type="match status" value="1"/>
</dbReference>
<keyword evidence="3" id="KW-0004">4Fe-4S</keyword>
<accession>A0A142VDG4</accession>
<evidence type="ECO:0000256" key="3">
    <source>
        <dbReference type="ARBA" id="ARBA00022485"/>
    </source>
</evidence>
<dbReference type="GO" id="GO:0005886">
    <property type="term" value="C:plasma membrane"/>
    <property type="evidence" value="ECO:0007669"/>
    <property type="project" value="UniProtKB-SubCell"/>
</dbReference>
<dbReference type="OrthoDB" id="9803397at2"/>
<feature type="domain" description="4Fe-4S ferredoxin-type" evidence="11">
    <location>
        <begin position="412"/>
        <end position="441"/>
    </location>
</feature>
<dbReference type="InterPro" id="IPR028894">
    <property type="entry name" value="RDH_dom"/>
</dbReference>
<dbReference type="SUPFAM" id="SSF54862">
    <property type="entry name" value="4Fe-4S ferredoxins"/>
    <property type="match status" value="1"/>
</dbReference>
<dbReference type="PROSITE" id="PS51318">
    <property type="entry name" value="TAT"/>
    <property type="match status" value="1"/>
</dbReference>
<evidence type="ECO:0000256" key="2">
    <source>
        <dbReference type="ARBA" id="ARBA00022475"/>
    </source>
</evidence>
<organism evidence="12 13">
    <name type="scientific">Dehalococcoides mccartyi</name>
    <dbReference type="NCBI Taxonomy" id="61435"/>
    <lineage>
        <taxon>Bacteria</taxon>
        <taxon>Bacillati</taxon>
        <taxon>Chloroflexota</taxon>
        <taxon>Dehalococcoidia</taxon>
        <taxon>Dehalococcoidales</taxon>
        <taxon>Dehalococcoidaceae</taxon>
        <taxon>Dehalococcoides</taxon>
    </lineage>
</organism>
<proteinExistence type="predicted"/>
<dbReference type="Pfam" id="PF12838">
    <property type="entry name" value="Fer4_7"/>
    <property type="match status" value="1"/>
</dbReference>
<dbReference type="GO" id="GO:0051539">
    <property type="term" value="F:4 iron, 4 sulfur cluster binding"/>
    <property type="evidence" value="ECO:0007669"/>
    <property type="project" value="UniProtKB-KW"/>
</dbReference>
<gene>
    <name evidence="12" type="primary">rdhA</name>
    <name evidence="12" type="ORF">Dm11a5_1419</name>
</gene>
<dbReference type="InterPro" id="IPR017900">
    <property type="entry name" value="4Fe4S_Fe_S_CS"/>
</dbReference>
<dbReference type="NCBIfam" id="TIGR01409">
    <property type="entry name" value="TAT_signal_seq"/>
    <property type="match status" value="1"/>
</dbReference>
<name>A0A142VDG4_9CHLR</name>
<dbReference type="PROSITE" id="PS51379">
    <property type="entry name" value="4FE4S_FER_2"/>
    <property type="match status" value="2"/>
</dbReference>
<dbReference type="RefSeq" id="WP_034376170.1">
    <property type="nucleotide sequence ID" value="NZ_CP011127.1"/>
</dbReference>
<dbReference type="InterPro" id="IPR012832">
    <property type="entry name" value="RDH"/>
</dbReference>
<dbReference type="NCBIfam" id="TIGR02486">
    <property type="entry name" value="RDH"/>
    <property type="match status" value="1"/>
</dbReference>
<evidence type="ECO:0000256" key="5">
    <source>
        <dbReference type="ARBA" id="ARBA00022729"/>
    </source>
</evidence>
<dbReference type="GO" id="GO:0046872">
    <property type="term" value="F:metal ion binding"/>
    <property type="evidence" value="ECO:0007669"/>
    <property type="project" value="UniProtKB-KW"/>
</dbReference>
<dbReference type="PROSITE" id="PS00198">
    <property type="entry name" value="4FE4S_FER_1"/>
    <property type="match status" value="2"/>
</dbReference>
<evidence type="ECO:0000259" key="11">
    <source>
        <dbReference type="PROSITE" id="PS51379"/>
    </source>
</evidence>
<dbReference type="Proteomes" id="UP000076394">
    <property type="component" value="Chromosome"/>
</dbReference>
<evidence type="ECO:0000256" key="4">
    <source>
        <dbReference type="ARBA" id="ARBA00022723"/>
    </source>
</evidence>
<dbReference type="InterPro" id="IPR006311">
    <property type="entry name" value="TAT_signal"/>
</dbReference>
<dbReference type="AlphaFoldDB" id="A0A142VDG4"/>
<keyword evidence="5" id="KW-0732">Signal</keyword>
<dbReference type="PANTHER" id="PTHR42827">
    <property type="entry name" value="IRON-SULFUR CLUSTER-BINDING PROTEIN-RELATED"/>
    <property type="match status" value="1"/>
</dbReference>
<evidence type="ECO:0000256" key="10">
    <source>
        <dbReference type="ARBA" id="ARBA00029374"/>
    </source>
</evidence>
<protein>
    <submittedName>
        <fullName evidence="12">Reductive dehalogenase</fullName>
    </submittedName>
</protein>
<keyword evidence="2" id="KW-1003">Cell membrane</keyword>
<sequence length="490" mass="54487">MSQFHSTLSRRDFMKGLGLIGAGVGAATAVSPVFRDLDEMASAPSARINMPWWVKQVDEPTTPIDWNVLPTLGTACDDNNGVVPNIRTRAEYQKVMLDYTMKQYPDWDKGPTLTGVPGPSPDLNYPDYVGDIKDNALCVGATLCNAGLFPTEVIQATGGKYTTIQDRPQGWRCVKPVEQRGGTKWQGTPEEALKVVRAAARFYGFDDVTAIPVDDKFLKVMWGQKRMLRMATPTKFEFGDVDDFVCTPEIQPMSKIVIPKRVKWFLQFSSRQLGEVTKHGVGTCQNAGQLYTYVNWIRTVKTIQEFLWGLGYISLDNINGRFAPTGATGIMAGAGELARWGAVMTPKYGIMVRVMHGVLTDLPLEQSSPINFGGREFCKTCGICAEACPMDAIQKGEPSWEVNHKWDNPGYLHWRNDRSKCGHCPVCQPVCPFNAMDKSFIHELVKGTVSTTPIFNSFFTGMDKNFNYGRKPPAEWWESEQPVGGFDSSV</sequence>
<evidence type="ECO:0000256" key="8">
    <source>
        <dbReference type="ARBA" id="ARBA00023014"/>
    </source>
</evidence>
<keyword evidence="4" id="KW-0479">Metal-binding</keyword>
<dbReference type="InterPro" id="IPR017896">
    <property type="entry name" value="4Fe4S_Fe-S-bd"/>
</dbReference>
<keyword evidence="8" id="KW-0411">Iron-sulfur</keyword>
<keyword evidence="9" id="KW-0472">Membrane</keyword>
<evidence type="ECO:0000256" key="6">
    <source>
        <dbReference type="ARBA" id="ARBA00022737"/>
    </source>
</evidence>
<keyword evidence="6" id="KW-0677">Repeat</keyword>
<feature type="domain" description="4Fe-4S ferredoxin-type" evidence="11">
    <location>
        <begin position="368"/>
        <end position="398"/>
    </location>
</feature>
<dbReference type="InterPro" id="IPR019546">
    <property type="entry name" value="TAT_signal_bac_arc"/>
</dbReference>
<dbReference type="Gene3D" id="3.30.70.20">
    <property type="match status" value="1"/>
</dbReference>
<dbReference type="EMBL" id="CP011127">
    <property type="protein sequence ID" value="AMU87245.1"/>
    <property type="molecule type" value="Genomic_DNA"/>
</dbReference>
<comment type="subcellular location">
    <subcellularLocation>
        <location evidence="1">Cell membrane</location>
    </subcellularLocation>
</comment>
<evidence type="ECO:0000313" key="12">
    <source>
        <dbReference type="EMBL" id="AMU87245.1"/>
    </source>
</evidence>
<dbReference type="PATRIC" id="fig|61435.8.peg.1411"/>
<evidence type="ECO:0000256" key="1">
    <source>
        <dbReference type="ARBA" id="ARBA00004236"/>
    </source>
</evidence>
<reference evidence="12 13" key="1">
    <citation type="submission" date="2015-03" db="EMBL/GenBank/DDBJ databases">
        <title>Genomic characterization of Dehalococcoides mccartyi strain 11a5, an unusal plasmid-containing chloroethene dechlorinator.</title>
        <authorList>
            <person name="Zhao S."/>
            <person name="Ding C."/>
            <person name="He J."/>
        </authorList>
    </citation>
    <scope>NUCLEOTIDE SEQUENCE [LARGE SCALE GENOMIC DNA]</scope>
    <source>
        <strain evidence="12 13">11a5</strain>
    </source>
</reference>
<keyword evidence="7" id="KW-0408">Iron</keyword>
<dbReference type="Pfam" id="PF13486">
    <property type="entry name" value="Dehalogenase"/>
    <property type="match status" value="1"/>
</dbReference>
<evidence type="ECO:0000256" key="9">
    <source>
        <dbReference type="ARBA" id="ARBA00023136"/>
    </source>
</evidence>
<evidence type="ECO:0000256" key="7">
    <source>
        <dbReference type="ARBA" id="ARBA00023004"/>
    </source>
</evidence>
<comment type="cofactor">
    <cofactor evidence="10">
        <name>corrinoid</name>
        <dbReference type="ChEBI" id="CHEBI:33913"/>
    </cofactor>
</comment>